<keyword evidence="4" id="KW-0418">Kinase</keyword>
<comment type="caution">
    <text evidence="6">The sequence shown here is derived from an EMBL/GenBank/DDBJ whole genome shotgun (WGS) entry which is preliminary data.</text>
</comment>
<comment type="catalytic activity">
    <reaction evidence="1">
        <text>ATP + protein L-histidine = ADP + protein N-phospho-L-histidine.</text>
        <dbReference type="EC" id="2.7.13.3"/>
    </reaction>
</comment>
<dbReference type="Proteomes" id="UP001589733">
    <property type="component" value="Unassembled WGS sequence"/>
</dbReference>
<dbReference type="SUPFAM" id="SSF47384">
    <property type="entry name" value="Homodimeric domain of signal transducing histidine kinase"/>
    <property type="match status" value="1"/>
</dbReference>
<dbReference type="SMART" id="SM00387">
    <property type="entry name" value="HATPase_c"/>
    <property type="match status" value="1"/>
</dbReference>
<evidence type="ECO:0000256" key="3">
    <source>
        <dbReference type="ARBA" id="ARBA00022679"/>
    </source>
</evidence>
<reference evidence="6 7" key="1">
    <citation type="submission" date="2024-09" db="EMBL/GenBank/DDBJ databases">
        <authorList>
            <person name="Sun Q."/>
            <person name="Mori K."/>
        </authorList>
    </citation>
    <scope>NUCLEOTIDE SEQUENCE [LARGE SCALE GENOMIC DNA]</scope>
    <source>
        <strain evidence="6 7">JCM 13503</strain>
    </source>
</reference>
<keyword evidence="6" id="KW-0547">Nucleotide-binding</keyword>
<evidence type="ECO:0000256" key="4">
    <source>
        <dbReference type="ARBA" id="ARBA00022777"/>
    </source>
</evidence>
<name>A0ABV6AU50_9DEIO</name>
<evidence type="ECO:0000256" key="1">
    <source>
        <dbReference type="ARBA" id="ARBA00000085"/>
    </source>
</evidence>
<organism evidence="6 7">
    <name type="scientific">Deinococcus oregonensis</name>
    <dbReference type="NCBI Taxonomy" id="1805970"/>
    <lineage>
        <taxon>Bacteria</taxon>
        <taxon>Thermotogati</taxon>
        <taxon>Deinococcota</taxon>
        <taxon>Deinococci</taxon>
        <taxon>Deinococcales</taxon>
        <taxon>Deinococcaceae</taxon>
        <taxon>Deinococcus</taxon>
    </lineage>
</organism>
<dbReference type="InterPro" id="IPR003594">
    <property type="entry name" value="HATPase_dom"/>
</dbReference>
<dbReference type="EMBL" id="JBHLYR010000011">
    <property type="protein sequence ID" value="MFB9991034.1"/>
    <property type="molecule type" value="Genomic_DNA"/>
</dbReference>
<dbReference type="InterPro" id="IPR005467">
    <property type="entry name" value="His_kinase_dom"/>
</dbReference>
<dbReference type="InterPro" id="IPR050351">
    <property type="entry name" value="BphY/WalK/GraS-like"/>
</dbReference>
<dbReference type="Gene3D" id="3.30.565.10">
    <property type="entry name" value="Histidine kinase-like ATPase, C-terminal domain"/>
    <property type="match status" value="1"/>
</dbReference>
<keyword evidence="6" id="KW-0067">ATP-binding</keyword>
<proteinExistence type="predicted"/>
<evidence type="ECO:0000256" key="2">
    <source>
        <dbReference type="ARBA" id="ARBA00012438"/>
    </source>
</evidence>
<keyword evidence="7" id="KW-1185">Reference proteome</keyword>
<feature type="domain" description="Histidine kinase" evidence="5">
    <location>
        <begin position="174"/>
        <end position="387"/>
    </location>
</feature>
<dbReference type="PRINTS" id="PR00344">
    <property type="entry name" value="BCTRLSENSOR"/>
</dbReference>
<dbReference type="InterPro" id="IPR036890">
    <property type="entry name" value="HATPase_C_sf"/>
</dbReference>
<gene>
    <name evidence="6" type="ORF">ACFFLM_03430</name>
</gene>
<dbReference type="PROSITE" id="PS50109">
    <property type="entry name" value="HIS_KIN"/>
    <property type="match status" value="1"/>
</dbReference>
<evidence type="ECO:0000313" key="6">
    <source>
        <dbReference type="EMBL" id="MFB9991034.1"/>
    </source>
</evidence>
<dbReference type="InterPro" id="IPR004358">
    <property type="entry name" value="Sig_transdc_His_kin-like_C"/>
</dbReference>
<evidence type="ECO:0000313" key="7">
    <source>
        <dbReference type="Proteomes" id="UP001589733"/>
    </source>
</evidence>
<dbReference type="PANTHER" id="PTHR42878">
    <property type="entry name" value="TWO-COMPONENT HISTIDINE KINASE"/>
    <property type="match status" value="1"/>
</dbReference>
<dbReference type="SUPFAM" id="SSF55874">
    <property type="entry name" value="ATPase domain of HSP90 chaperone/DNA topoisomerase II/histidine kinase"/>
    <property type="match status" value="1"/>
</dbReference>
<keyword evidence="3" id="KW-0808">Transferase</keyword>
<dbReference type="Pfam" id="PF02518">
    <property type="entry name" value="HATPase_c"/>
    <property type="match status" value="1"/>
</dbReference>
<accession>A0ABV6AU50</accession>
<dbReference type="GO" id="GO:0005524">
    <property type="term" value="F:ATP binding"/>
    <property type="evidence" value="ECO:0007669"/>
    <property type="project" value="UniProtKB-KW"/>
</dbReference>
<dbReference type="RefSeq" id="WP_380005570.1">
    <property type="nucleotide sequence ID" value="NZ_JBHLYR010000011.1"/>
</dbReference>
<sequence>MSTALIARLTPSEVVSTLLTVCASLTPAPALEVVLLDWKLREVKESYSLGRLRTESGQPGLCKGQRFDPDHPAIQVAQTGQARQDLAGSRQLESIWLPLPCHPQSPGVLGLHFSGTQATLPDAKVWTEDEQLWWHAVTSMTGLALNRALDYAALAERTEQLEESNAELRGYTHALSHNLGEPIERVSNFLKLAERRLGSQLDSKTRRLFELGRREAEQLAGRVMELRALALVERQSMRVTPIDLNVLLVQVRRILEPLTRGRRIHWLIDDLPRVKGDALLLWQVFVELLAFVLEDTWEQPDTQIGIDAQVPDGFVVLRLWDNGRGFPAAIGERLFEVFDRSVPRQSEFGRLGLSNVRRVVGRHGGRIRVESVEGQGVTFFVTLPRAGD</sequence>
<evidence type="ECO:0000259" key="5">
    <source>
        <dbReference type="PROSITE" id="PS50109"/>
    </source>
</evidence>
<protein>
    <recommendedName>
        <fullName evidence="2">histidine kinase</fullName>
        <ecNumber evidence="2">2.7.13.3</ecNumber>
    </recommendedName>
</protein>
<dbReference type="PANTHER" id="PTHR42878:SF15">
    <property type="entry name" value="BACTERIOPHYTOCHROME"/>
    <property type="match status" value="1"/>
</dbReference>
<dbReference type="EC" id="2.7.13.3" evidence="2"/>
<dbReference type="CDD" id="cd00075">
    <property type="entry name" value="HATPase"/>
    <property type="match status" value="1"/>
</dbReference>
<dbReference type="InterPro" id="IPR036097">
    <property type="entry name" value="HisK_dim/P_sf"/>
</dbReference>